<proteinExistence type="predicted"/>
<dbReference type="EMBL" id="BGZK01000193">
    <property type="protein sequence ID" value="GBP27402.1"/>
    <property type="molecule type" value="Genomic_DNA"/>
</dbReference>
<evidence type="ECO:0000256" key="1">
    <source>
        <dbReference type="SAM" id="MobiDB-lite"/>
    </source>
</evidence>
<name>A0A4C1UN32_EUMVA</name>
<evidence type="ECO:0000313" key="2">
    <source>
        <dbReference type="EMBL" id="GBP27402.1"/>
    </source>
</evidence>
<dbReference type="AlphaFoldDB" id="A0A4C1UN32"/>
<keyword evidence="3" id="KW-1185">Reference proteome</keyword>
<dbReference type="Proteomes" id="UP000299102">
    <property type="component" value="Unassembled WGS sequence"/>
</dbReference>
<feature type="region of interest" description="Disordered" evidence="1">
    <location>
        <begin position="34"/>
        <end position="56"/>
    </location>
</feature>
<accession>A0A4C1UN32</accession>
<organism evidence="2 3">
    <name type="scientific">Eumeta variegata</name>
    <name type="common">Bagworm moth</name>
    <name type="synonym">Eumeta japonica</name>
    <dbReference type="NCBI Taxonomy" id="151549"/>
    <lineage>
        <taxon>Eukaryota</taxon>
        <taxon>Metazoa</taxon>
        <taxon>Ecdysozoa</taxon>
        <taxon>Arthropoda</taxon>
        <taxon>Hexapoda</taxon>
        <taxon>Insecta</taxon>
        <taxon>Pterygota</taxon>
        <taxon>Neoptera</taxon>
        <taxon>Endopterygota</taxon>
        <taxon>Lepidoptera</taxon>
        <taxon>Glossata</taxon>
        <taxon>Ditrysia</taxon>
        <taxon>Tineoidea</taxon>
        <taxon>Psychidae</taxon>
        <taxon>Oiketicinae</taxon>
        <taxon>Eumeta</taxon>
    </lineage>
</organism>
<comment type="caution">
    <text evidence="2">The sequence shown here is derived from an EMBL/GenBank/DDBJ whole genome shotgun (WGS) entry which is preliminary data.</text>
</comment>
<protein>
    <submittedName>
        <fullName evidence="2">Uncharacterized protein</fullName>
    </submittedName>
</protein>
<sequence length="132" mass="14809">MPSEANRYRWPVGPRGPLMKYMTFKWLSEAVSNISRPRTDTRPTGSGARDGDGESLKIRRTTKIGHVDGAEAKALSLNRAGKLLHVRMCLVTLTVRRRSRLLKNVVPQLTARKLSRPPRPAARARHMSARSV</sequence>
<feature type="region of interest" description="Disordered" evidence="1">
    <location>
        <begin position="112"/>
        <end position="132"/>
    </location>
</feature>
<gene>
    <name evidence="2" type="ORF">EVAR_17102_1</name>
</gene>
<reference evidence="2 3" key="1">
    <citation type="journal article" date="2019" name="Commun. Biol.">
        <title>The bagworm genome reveals a unique fibroin gene that provides high tensile strength.</title>
        <authorList>
            <person name="Kono N."/>
            <person name="Nakamura H."/>
            <person name="Ohtoshi R."/>
            <person name="Tomita M."/>
            <person name="Numata K."/>
            <person name="Arakawa K."/>
        </authorList>
    </citation>
    <scope>NUCLEOTIDE SEQUENCE [LARGE SCALE GENOMIC DNA]</scope>
</reference>
<evidence type="ECO:0000313" key="3">
    <source>
        <dbReference type="Proteomes" id="UP000299102"/>
    </source>
</evidence>
<feature type="compositionally biased region" description="Basic residues" evidence="1">
    <location>
        <begin position="122"/>
        <end position="132"/>
    </location>
</feature>